<dbReference type="Proteomes" id="UP000215902">
    <property type="component" value="Unassembled WGS sequence"/>
</dbReference>
<reference evidence="2 3" key="1">
    <citation type="submission" date="2017-06" db="EMBL/GenBank/DDBJ databases">
        <title>A platform for efficient transgenesis in Macrostomum lignano, a flatworm model organism for stem cell research.</title>
        <authorList>
            <person name="Berezikov E."/>
        </authorList>
    </citation>
    <scope>NUCLEOTIDE SEQUENCE [LARGE SCALE GENOMIC DNA]</scope>
    <source>
        <strain evidence="2">DV1</strain>
        <tissue evidence="2">Whole organism</tissue>
    </source>
</reference>
<evidence type="ECO:0000313" key="2">
    <source>
        <dbReference type="EMBL" id="PAA65562.1"/>
    </source>
</evidence>
<keyword evidence="3" id="KW-1185">Reference proteome</keyword>
<accession>A0A267EXV3</accession>
<feature type="compositionally biased region" description="Acidic residues" evidence="1">
    <location>
        <begin position="17"/>
        <end position="46"/>
    </location>
</feature>
<evidence type="ECO:0000313" key="3">
    <source>
        <dbReference type="Proteomes" id="UP000215902"/>
    </source>
</evidence>
<gene>
    <name evidence="2" type="ORF">BOX15_Mlig027635g1</name>
</gene>
<organism evidence="2 3">
    <name type="scientific">Macrostomum lignano</name>
    <dbReference type="NCBI Taxonomy" id="282301"/>
    <lineage>
        <taxon>Eukaryota</taxon>
        <taxon>Metazoa</taxon>
        <taxon>Spiralia</taxon>
        <taxon>Lophotrochozoa</taxon>
        <taxon>Platyhelminthes</taxon>
        <taxon>Rhabditophora</taxon>
        <taxon>Macrostomorpha</taxon>
        <taxon>Macrostomida</taxon>
        <taxon>Macrostomidae</taxon>
        <taxon>Macrostomum</taxon>
    </lineage>
</organism>
<sequence length="100" mass="10913">TELPTDGDYNLGRGNDEVDDATDDDADEDEVEEGEGEFNVESESDSGEAFTAAATAPIGLNTDEVFAIQEQQRLKDLAQGRRRHTAQQRCRAESCCCCPL</sequence>
<name>A0A267EXV3_9PLAT</name>
<protein>
    <submittedName>
        <fullName evidence="2">Uncharacterized protein</fullName>
    </submittedName>
</protein>
<evidence type="ECO:0000256" key="1">
    <source>
        <dbReference type="SAM" id="MobiDB-lite"/>
    </source>
</evidence>
<dbReference type="AlphaFoldDB" id="A0A267EXV3"/>
<comment type="caution">
    <text evidence="2">The sequence shown here is derived from an EMBL/GenBank/DDBJ whole genome shotgun (WGS) entry which is preliminary data.</text>
</comment>
<feature type="non-terminal residue" evidence="2">
    <location>
        <position position="1"/>
    </location>
</feature>
<dbReference type="EMBL" id="NIVC01001639">
    <property type="protein sequence ID" value="PAA65562.1"/>
    <property type="molecule type" value="Genomic_DNA"/>
</dbReference>
<proteinExistence type="predicted"/>
<feature type="region of interest" description="Disordered" evidence="1">
    <location>
        <begin position="1"/>
        <end position="48"/>
    </location>
</feature>